<keyword evidence="7 10" id="KW-0546">Nucleotide metabolism</keyword>
<keyword evidence="13" id="KW-1185">Reference proteome</keyword>
<gene>
    <name evidence="12" type="ORF">Llon_1667</name>
</gene>
<comment type="cofactor">
    <cofactor evidence="10">
        <name>Mg(2+)</name>
        <dbReference type="ChEBI" id="CHEBI:18420"/>
    </cofactor>
    <text evidence="10">Binds 1 Mg(2+) ion per subunit.</text>
</comment>
<dbReference type="Gene3D" id="3.90.950.10">
    <property type="match status" value="1"/>
</dbReference>
<organism evidence="12 13">
    <name type="scientific">Legionella londiniensis</name>
    <dbReference type="NCBI Taxonomy" id="45068"/>
    <lineage>
        <taxon>Bacteria</taxon>
        <taxon>Pseudomonadati</taxon>
        <taxon>Pseudomonadota</taxon>
        <taxon>Gammaproteobacteria</taxon>
        <taxon>Legionellales</taxon>
        <taxon>Legionellaceae</taxon>
        <taxon>Legionella</taxon>
    </lineage>
</organism>
<dbReference type="HAMAP" id="MF_01405">
    <property type="entry name" value="Non_canon_purine_NTPase"/>
    <property type="match status" value="1"/>
</dbReference>
<comment type="caution">
    <text evidence="12">The sequence shown here is derived from an EMBL/GenBank/DDBJ whole genome shotgun (WGS) entry which is preliminary data.</text>
</comment>
<dbReference type="InterPro" id="IPR020922">
    <property type="entry name" value="dITP/XTP_pyrophosphatase"/>
</dbReference>
<dbReference type="GO" id="GO:0035870">
    <property type="term" value="F:dITP diphosphatase activity"/>
    <property type="evidence" value="ECO:0007669"/>
    <property type="project" value="UniProtKB-UniRule"/>
</dbReference>
<keyword evidence="3 10" id="KW-0479">Metal-binding</keyword>
<dbReference type="GO" id="GO:0000166">
    <property type="term" value="F:nucleotide binding"/>
    <property type="evidence" value="ECO:0007669"/>
    <property type="project" value="UniProtKB-KW"/>
</dbReference>
<dbReference type="STRING" id="45068.Llon_1667"/>
<comment type="similarity">
    <text evidence="1 10 11">Belongs to the HAM1 NTPase family.</text>
</comment>
<keyword evidence="5 10" id="KW-0378">Hydrolase</keyword>
<evidence type="ECO:0000313" key="13">
    <source>
        <dbReference type="Proteomes" id="UP000054997"/>
    </source>
</evidence>
<accession>A0A0W0VJM8</accession>
<evidence type="ECO:0000256" key="6">
    <source>
        <dbReference type="ARBA" id="ARBA00022842"/>
    </source>
</evidence>
<evidence type="ECO:0000256" key="1">
    <source>
        <dbReference type="ARBA" id="ARBA00008023"/>
    </source>
</evidence>
<evidence type="ECO:0000256" key="10">
    <source>
        <dbReference type="HAMAP-Rule" id="MF_01405"/>
    </source>
</evidence>
<evidence type="ECO:0000313" key="12">
    <source>
        <dbReference type="EMBL" id="KTD20314.1"/>
    </source>
</evidence>
<dbReference type="Pfam" id="PF01725">
    <property type="entry name" value="Ham1p_like"/>
    <property type="match status" value="1"/>
</dbReference>
<dbReference type="GO" id="GO:0046872">
    <property type="term" value="F:metal ion binding"/>
    <property type="evidence" value="ECO:0007669"/>
    <property type="project" value="UniProtKB-KW"/>
</dbReference>
<comment type="catalytic activity">
    <reaction evidence="8 10">
        <text>dITP + H2O = dIMP + diphosphate + H(+)</text>
        <dbReference type="Rhea" id="RHEA:28342"/>
        <dbReference type="ChEBI" id="CHEBI:15377"/>
        <dbReference type="ChEBI" id="CHEBI:15378"/>
        <dbReference type="ChEBI" id="CHEBI:33019"/>
        <dbReference type="ChEBI" id="CHEBI:61194"/>
        <dbReference type="ChEBI" id="CHEBI:61382"/>
        <dbReference type="EC" id="3.6.1.66"/>
    </reaction>
</comment>
<proteinExistence type="inferred from homology"/>
<evidence type="ECO:0000256" key="3">
    <source>
        <dbReference type="ARBA" id="ARBA00022723"/>
    </source>
</evidence>
<evidence type="ECO:0000256" key="2">
    <source>
        <dbReference type="ARBA" id="ARBA00011738"/>
    </source>
</evidence>
<evidence type="ECO:0000256" key="11">
    <source>
        <dbReference type="RuleBase" id="RU003781"/>
    </source>
</evidence>
<feature type="binding site" evidence="10">
    <location>
        <position position="72"/>
    </location>
    <ligand>
        <name>substrate</name>
    </ligand>
</feature>
<dbReference type="OrthoDB" id="9807456at2"/>
<feature type="binding site" evidence="10">
    <location>
        <position position="180"/>
    </location>
    <ligand>
        <name>substrate</name>
    </ligand>
</feature>
<dbReference type="EC" id="3.6.1.66" evidence="10"/>
<sequence length="199" mass="21754">MLFPTNELILATSNPGKIKELKELLSPIACISQQELGITDAEETGLSFIENAILKARHASSLGKKPALADDSGLVVKALAGQPGIYSARFAGQNASAEDNSRLLLKQLEHIGDEKARSAYFYCAIAVVEHEYDPTPLIATGKLEGYITRKPQGTEGFGYDPVFYLPEYHCTVAELPIAVKNKISHRAQALMYLKSTLFR</sequence>
<protein>
    <recommendedName>
        <fullName evidence="10">dITP/XTP pyrophosphatase</fullName>
        <ecNumber evidence="10">3.6.1.66</ecNumber>
    </recommendedName>
    <alternativeName>
        <fullName evidence="10">Non-canonical purine NTP pyrophosphatase</fullName>
    </alternativeName>
    <alternativeName>
        <fullName evidence="10">Non-standard purine NTP pyrophosphatase</fullName>
    </alternativeName>
    <alternativeName>
        <fullName evidence="10">Nucleoside-triphosphate diphosphatase</fullName>
    </alternativeName>
    <alternativeName>
        <fullName evidence="10">Nucleoside-triphosphate pyrophosphatase</fullName>
        <shortName evidence="10">NTPase</shortName>
    </alternativeName>
</protein>
<dbReference type="InterPro" id="IPR002637">
    <property type="entry name" value="RdgB/HAM1"/>
</dbReference>
<dbReference type="RefSeq" id="WP_058529657.1">
    <property type="nucleotide sequence ID" value="NZ_CAAAHZ010000010.1"/>
</dbReference>
<comment type="catalytic activity">
    <reaction evidence="10">
        <text>ITP + H2O = IMP + diphosphate + H(+)</text>
        <dbReference type="Rhea" id="RHEA:29399"/>
        <dbReference type="ChEBI" id="CHEBI:15377"/>
        <dbReference type="ChEBI" id="CHEBI:15378"/>
        <dbReference type="ChEBI" id="CHEBI:33019"/>
        <dbReference type="ChEBI" id="CHEBI:58053"/>
        <dbReference type="ChEBI" id="CHEBI:61402"/>
        <dbReference type="EC" id="3.6.1.66"/>
    </reaction>
</comment>
<dbReference type="GO" id="GO:0005829">
    <property type="term" value="C:cytosol"/>
    <property type="evidence" value="ECO:0007669"/>
    <property type="project" value="TreeGrafter"/>
</dbReference>
<reference evidence="12 13" key="1">
    <citation type="submission" date="2015-11" db="EMBL/GenBank/DDBJ databases">
        <title>Genomic analysis of 38 Legionella species identifies large and diverse effector repertoires.</title>
        <authorList>
            <person name="Burstein D."/>
            <person name="Amaro F."/>
            <person name="Zusman T."/>
            <person name="Lifshitz Z."/>
            <person name="Cohen O."/>
            <person name="Gilbert J.A."/>
            <person name="Pupko T."/>
            <person name="Shuman H.A."/>
            <person name="Segal G."/>
        </authorList>
    </citation>
    <scope>NUCLEOTIDE SEQUENCE [LARGE SCALE GENOMIC DNA]</scope>
    <source>
        <strain evidence="12 13">ATCC 49505</strain>
    </source>
</reference>
<keyword evidence="4 10" id="KW-0547">Nucleotide-binding</keyword>
<keyword evidence="6 10" id="KW-0460">Magnesium</keyword>
<evidence type="ECO:0000256" key="4">
    <source>
        <dbReference type="ARBA" id="ARBA00022741"/>
    </source>
</evidence>
<dbReference type="NCBIfam" id="TIGR00042">
    <property type="entry name" value="RdgB/HAM1 family non-canonical purine NTP pyrophosphatase"/>
    <property type="match status" value="1"/>
</dbReference>
<dbReference type="FunFam" id="3.90.950.10:FF:000001">
    <property type="entry name" value="dITP/XTP pyrophosphatase"/>
    <property type="match status" value="1"/>
</dbReference>
<dbReference type="PATRIC" id="fig|45068.5.peg.1807"/>
<dbReference type="InterPro" id="IPR029001">
    <property type="entry name" value="ITPase-like_fam"/>
</dbReference>
<dbReference type="GO" id="GO:0017111">
    <property type="term" value="F:ribonucleoside triphosphate phosphatase activity"/>
    <property type="evidence" value="ECO:0007669"/>
    <property type="project" value="InterPro"/>
</dbReference>
<dbReference type="Proteomes" id="UP000054997">
    <property type="component" value="Unassembled WGS sequence"/>
</dbReference>
<evidence type="ECO:0000256" key="9">
    <source>
        <dbReference type="ARBA" id="ARBA00052017"/>
    </source>
</evidence>
<comment type="subunit">
    <text evidence="2 10">Homodimer.</text>
</comment>
<feature type="binding site" evidence="10">
    <location>
        <position position="42"/>
    </location>
    <ligand>
        <name>Mg(2+)</name>
        <dbReference type="ChEBI" id="CHEBI:18420"/>
    </ligand>
</feature>
<feature type="binding site" evidence="10">
    <location>
        <begin position="157"/>
        <end position="160"/>
    </location>
    <ligand>
        <name>substrate</name>
    </ligand>
</feature>
<dbReference type="CDD" id="cd00515">
    <property type="entry name" value="HAM1"/>
    <property type="match status" value="1"/>
</dbReference>
<feature type="binding site" evidence="10">
    <location>
        <begin position="12"/>
        <end position="17"/>
    </location>
    <ligand>
        <name>substrate</name>
    </ligand>
</feature>
<dbReference type="EMBL" id="LNYK01000026">
    <property type="protein sequence ID" value="KTD20314.1"/>
    <property type="molecule type" value="Genomic_DNA"/>
</dbReference>
<feature type="active site" description="Proton acceptor" evidence="10">
    <location>
        <position position="71"/>
    </location>
</feature>
<comment type="catalytic activity">
    <reaction evidence="9 10">
        <text>XTP + H2O = XMP + diphosphate + H(+)</text>
        <dbReference type="Rhea" id="RHEA:28610"/>
        <dbReference type="ChEBI" id="CHEBI:15377"/>
        <dbReference type="ChEBI" id="CHEBI:15378"/>
        <dbReference type="ChEBI" id="CHEBI:33019"/>
        <dbReference type="ChEBI" id="CHEBI:57464"/>
        <dbReference type="ChEBI" id="CHEBI:61314"/>
        <dbReference type="EC" id="3.6.1.66"/>
    </reaction>
</comment>
<dbReference type="SUPFAM" id="SSF52972">
    <property type="entry name" value="ITPase-like"/>
    <property type="match status" value="1"/>
</dbReference>
<dbReference type="GO" id="GO:0009117">
    <property type="term" value="P:nucleotide metabolic process"/>
    <property type="evidence" value="ECO:0007669"/>
    <property type="project" value="UniProtKB-KW"/>
</dbReference>
<evidence type="ECO:0000256" key="5">
    <source>
        <dbReference type="ARBA" id="ARBA00022801"/>
    </source>
</evidence>
<dbReference type="AlphaFoldDB" id="A0A0W0VJM8"/>
<evidence type="ECO:0000256" key="8">
    <source>
        <dbReference type="ARBA" id="ARBA00051875"/>
    </source>
</evidence>
<name>A0A0W0VJM8_9GAMM</name>
<comment type="function">
    <text evidence="10">Pyrophosphatase that catalyzes the hydrolysis of nucleoside triphosphates to their monophosphate derivatives, with a high preference for the non-canonical purine nucleotides XTP (xanthosine triphosphate), dITP (deoxyinosine triphosphate) and ITP. Seems to function as a house-cleaning enzyme that removes non-canonical purine nucleotides from the nucleotide pool, thus preventing their incorporation into DNA/RNA and avoiding chromosomal lesions.</text>
</comment>
<dbReference type="GO" id="GO:0036220">
    <property type="term" value="F:ITP diphosphatase activity"/>
    <property type="evidence" value="ECO:0007669"/>
    <property type="project" value="UniProtKB-UniRule"/>
</dbReference>
<dbReference type="PANTHER" id="PTHR11067:SF9">
    <property type="entry name" value="INOSINE TRIPHOSPHATE PYROPHOSPHATASE"/>
    <property type="match status" value="1"/>
</dbReference>
<feature type="binding site" evidence="10">
    <location>
        <position position="71"/>
    </location>
    <ligand>
        <name>Mg(2+)</name>
        <dbReference type="ChEBI" id="CHEBI:18420"/>
    </ligand>
</feature>
<dbReference type="GO" id="GO:0009146">
    <property type="term" value="P:purine nucleoside triphosphate catabolic process"/>
    <property type="evidence" value="ECO:0007669"/>
    <property type="project" value="UniProtKB-UniRule"/>
</dbReference>
<dbReference type="GO" id="GO:0036222">
    <property type="term" value="F:XTP diphosphatase activity"/>
    <property type="evidence" value="ECO:0007669"/>
    <property type="project" value="UniProtKB-UniRule"/>
</dbReference>
<evidence type="ECO:0000256" key="7">
    <source>
        <dbReference type="ARBA" id="ARBA00023080"/>
    </source>
</evidence>
<dbReference type="PANTHER" id="PTHR11067">
    <property type="entry name" value="INOSINE TRIPHOSPHATE PYROPHOSPHATASE/HAM1 PROTEIN"/>
    <property type="match status" value="1"/>
</dbReference>
<feature type="binding site" evidence="10">
    <location>
        <begin position="185"/>
        <end position="186"/>
    </location>
    <ligand>
        <name>substrate</name>
    </ligand>
</feature>